<evidence type="ECO:0000256" key="1">
    <source>
        <dbReference type="SAM" id="MobiDB-lite"/>
    </source>
</evidence>
<organism evidence="2 3">
    <name type="scientific">Armillaria luteobubalina</name>
    <dbReference type="NCBI Taxonomy" id="153913"/>
    <lineage>
        <taxon>Eukaryota</taxon>
        <taxon>Fungi</taxon>
        <taxon>Dikarya</taxon>
        <taxon>Basidiomycota</taxon>
        <taxon>Agaricomycotina</taxon>
        <taxon>Agaricomycetes</taxon>
        <taxon>Agaricomycetidae</taxon>
        <taxon>Agaricales</taxon>
        <taxon>Marasmiineae</taxon>
        <taxon>Physalacriaceae</taxon>
        <taxon>Armillaria</taxon>
    </lineage>
</organism>
<protein>
    <submittedName>
        <fullName evidence="2">Uncharacterized protein</fullName>
    </submittedName>
</protein>
<comment type="caution">
    <text evidence="2">The sequence shown here is derived from an EMBL/GenBank/DDBJ whole genome shotgun (WGS) entry which is preliminary data.</text>
</comment>
<name>A0AA39PCB7_9AGAR</name>
<feature type="region of interest" description="Disordered" evidence="1">
    <location>
        <begin position="26"/>
        <end position="117"/>
    </location>
</feature>
<proteinExistence type="predicted"/>
<reference evidence="2" key="1">
    <citation type="submission" date="2023-06" db="EMBL/GenBank/DDBJ databases">
        <authorList>
            <consortium name="Lawrence Berkeley National Laboratory"/>
            <person name="Ahrendt S."/>
            <person name="Sahu N."/>
            <person name="Indic B."/>
            <person name="Wong-Bajracharya J."/>
            <person name="Merenyi Z."/>
            <person name="Ke H.-M."/>
            <person name="Monk M."/>
            <person name="Kocsube S."/>
            <person name="Drula E."/>
            <person name="Lipzen A."/>
            <person name="Balint B."/>
            <person name="Henrissat B."/>
            <person name="Andreopoulos B."/>
            <person name="Martin F.M."/>
            <person name="Harder C.B."/>
            <person name="Rigling D."/>
            <person name="Ford K.L."/>
            <person name="Foster G.D."/>
            <person name="Pangilinan J."/>
            <person name="Papanicolaou A."/>
            <person name="Barry K."/>
            <person name="LaButti K."/>
            <person name="Viragh M."/>
            <person name="Koriabine M."/>
            <person name="Yan M."/>
            <person name="Riley R."/>
            <person name="Champramary S."/>
            <person name="Plett K.L."/>
            <person name="Tsai I.J."/>
            <person name="Slot J."/>
            <person name="Sipos G."/>
            <person name="Plett J."/>
            <person name="Nagy L.G."/>
            <person name="Grigoriev I.V."/>
        </authorList>
    </citation>
    <scope>NUCLEOTIDE SEQUENCE</scope>
    <source>
        <strain evidence="2">HWK02</strain>
    </source>
</reference>
<feature type="compositionally biased region" description="Pro residues" evidence="1">
    <location>
        <begin position="81"/>
        <end position="90"/>
    </location>
</feature>
<dbReference type="AlphaFoldDB" id="A0AA39PCB7"/>
<evidence type="ECO:0000313" key="3">
    <source>
        <dbReference type="Proteomes" id="UP001175228"/>
    </source>
</evidence>
<dbReference type="EMBL" id="JAUEPU010000077">
    <property type="protein sequence ID" value="KAK0481024.1"/>
    <property type="molecule type" value="Genomic_DNA"/>
</dbReference>
<accession>A0AA39PCB7</accession>
<keyword evidence="3" id="KW-1185">Reference proteome</keyword>
<evidence type="ECO:0000313" key="2">
    <source>
        <dbReference type="EMBL" id="KAK0481024.1"/>
    </source>
</evidence>
<sequence length="117" mass="12253">MTSTSFGRGLVGQCTGVVILWDVLGRNERPRRMGGRARGCGQAGPPNIWAPTANNNNEERALLGIDAGPIDGQNAPNTSHTPPPPRPPLASPSSPNIVVPHSAQDTYSLDVHASPTL</sequence>
<gene>
    <name evidence="2" type="ORF">EDD18DRAFT_1363442</name>
</gene>
<dbReference type="Proteomes" id="UP001175228">
    <property type="component" value="Unassembled WGS sequence"/>
</dbReference>